<gene>
    <name evidence="7" type="ORF">AB2B41_01435</name>
</gene>
<keyword evidence="4" id="KW-0449">Lipoprotein</keyword>
<evidence type="ECO:0000256" key="2">
    <source>
        <dbReference type="ARBA" id="ARBA00008681"/>
    </source>
</evidence>
<feature type="domain" description="Glycine zipper 2TM" evidence="6">
    <location>
        <begin position="25"/>
        <end position="65"/>
    </location>
</feature>
<dbReference type="PROSITE" id="PS51257">
    <property type="entry name" value="PROKAR_LIPOPROTEIN"/>
    <property type="match status" value="1"/>
</dbReference>
<comment type="subcellular location">
    <subcellularLocation>
        <location evidence="1">Cell outer membrane</location>
        <topology evidence="1">Lipid-anchor</topology>
    </subcellularLocation>
</comment>
<evidence type="ECO:0000256" key="1">
    <source>
        <dbReference type="ARBA" id="ARBA00004459"/>
    </source>
</evidence>
<organism evidence="7 8">
    <name type="scientific">Sulfitobacter sediminis</name>
    <dbReference type="NCBI Taxonomy" id="3234186"/>
    <lineage>
        <taxon>Bacteria</taxon>
        <taxon>Pseudomonadati</taxon>
        <taxon>Pseudomonadota</taxon>
        <taxon>Alphaproteobacteria</taxon>
        <taxon>Rhodobacterales</taxon>
        <taxon>Roseobacteraceae</taxon>
        <taxon>Sulfitobacter</taxon>
    </lineage>
</organism>
<evidence type="ECO:0000313" key="7">
    <source>
        <dbReference type="EMBL" id="MEW9918252.1"/>
    </source>
</evidence>
<evidence type="ECO:0000313" key="8">
    <source>
        <dbReference type="Proteomes" id="UP001556098"/>
    </source>
</evidence>
<accession>A0ABV3RH13</accession>
<dbReference type="InterPro" id="IPR008816">
    <property type="entry name" value="Gly_zipper_2TM_dom"/>
</dbReference>
<keyword evidence="8" id="KW-1185">Reference proteome</keyword>
<feature type="chain" id="PRO_5046987053" description="17 kDa surface antigen" evidence="5">
    <location>
        <begin position="21"/>
        <end position="87"/>
    </location>
</feature>
<comment type="caution">
    <text evidence="7">The sequence shown here is derived from an EMBL/GenBank/DDBJ whole genome shotgun (WGS) entry which is preliminary data.</text>
</comment>
<comment type="similarity">
    <text evidence="2">Belongs to the rickettsiale 17 kDa surface antigen family.</text>
</comment>
<keyword evidence="5" id="KW-0732">Signal</keyword>
<sequence length="87" mass="8339">MKKLLLSFPLIAAIAACAPADQQTNTLAGAALGAAAGAAVSGDDDKVVGALIGGAAGAAAGSYLGRTQSGACVYQRPDGSRYTAACP</sequence>
<dbReference type="RefSeq" id="WP_367875958.1">
    <property type="nucleotide sequence ID" value="NZ_JBFNXX010000001.1"/>
</dbReference>
<protein>
    <recommendedName>
        <fullName evidence="3">17 kDa surface antigen</fullName>
    </recommendedName>
</protein>
<dbReference type="Proteomes" id="UP001556098">
    <property type="component" value="Unassembled WGS sequence"/>
</dbReference>
<dbReference type="EMBL" id="JBFNXX010000001">
    <property type="protein sequence ID" value="MEW9918252.1"/>
    <property type="molecule type" value="Genomic_DNA"/>
</dbReference>
<evidence type="ECO:0000256" key="3">
    <source>
        <dbReference type="ARBA" id="ARBA00015281"/>
    </source>
</evidence>
<evidence type="ECO:0000259" key="6">
    <source>
        <dbReference type="Pfam" id="PF05433"/>
    </source>
</evidence>
<name>A0ABV3RH13_9RHOB</name>
<dbReference type="Pfam" id="PF05433">
    <property type="entry name" value="Rick_17kDa_Anti"/>
    <property type="match status" value="1"/>
</dbReference>
<proteinExistence type="inferred from homology"/>
<reference evidence="7 8" key="1">
    <citation type="submission" date="2024-07" db="EMBL/GenBank/DDBJ databases">
        <title>Marimonas sp.nov., isolated from tidal-flat sediment.</title>
        <authorList>
            <person name="Jayan J.N."/>
            <person name="Lee S.S."/>
        </authorList>
    </citation>
    <scope>NUCLEOTIDE SEQUENCE [LARGE SCALE GENOMIC DNA]</scope>
    <source>
        <strain evidence="7 8">MJW-29</strain>
    </source>
</reference>
<feature type="signal peptide" evidence="5">
    <location>
        <begin position="1"/>
        <end position="20"/>
    </location>
</feature>
<evidence type="ECO:0000256" key="4">
    <source>
        <dbReference type="ARBA" id="ARBA00023288"/>
    </source>
</evidence>
<evidence type="ECO:0000256" key="5">
    <source>
        <dbReference type="SAM" id="SignalP"/>
    </source>
</evidence>